<dbReference type="InterPro" id="IPR036390">
    <property type="entry name" value="WH_DNA-bd_sf"/>
</dbReference>
<keyword evidence="1" id="KW-0805">Transcription regulation</keyword>
<sequence length="143" mass="16518">MSFIMTESLAFIVYRTAMKLRTEMLRRLKPFGVTPEQWLVLDCLAEQDGVSQRELAGRTFKDNPATTRILDKLMALGLIRRDDNNTDRRAFFIVITDKGRDLRDRILPIAEEMNEDAGRGISVENKTRLFALMNHLQKNMDGQ</sequence>
<dbReference type="InterPro" id="IPR039422">
    <property type="entry name" value="MarR/SlyA-like"/>
</dbReference>
<dbReference type="SMART" id="SM00347">
    <property type="entry name" value="HTH_MARR"/>
    <property type="match status" value="1"/>
</dbReference>
<dbReference type="eggNOG" id="COG1846">
    <property type="taxonomic scope" value="Bacteria"/>
</dbReference>
<organism evidence="5 6">
    <name type="scientific">Trichlorobacter lovleyi (strain ATCC BAA-1151 / DSM 17278 / SZ)</name>
    <name type="common">Geobacter lovleyi</name>
    <dbReference type="NCBI Taxonomy" id="398767"/>
    <lineage>
        <taxon>Bacteria</taxon>
        <taxon>Pseudomonadati</taxon>
        <taxon>Thermodesulfobacteriota</taxon>
        <taxon>Desulfuromonadia</taxon>
        <taxon>Geobacterales</taxon>
        <taxon>Geobacteraceae</taxon>
        <taxon>Trichlorobacter</taxon>
    </lineage>
</organism>
<reference evidence="5 6" key="1">
    <citation type="submission" date="2008-05" db="EMBL/GenBank/DDBJ databases">
        <title>Complete sequence of chromosome of Geobacter lovleyi SZ.</title>
        <authorList>
            <consortium name="US DOE Joint Genome Institute"/>
            <person name="Lucas S."/>
            <person name="Copeland A."/>
            <person name="Lapidus A."/>
            <person name="Glavina del Rio T."/>
            <person name="Dalin E."/>
            <person name="Tice H."/>
            <person name="Bruce D."/>
            <person name="Goodwin L."/>
            <person name="Pitluck S."/>
            <person name="Chertkov O."/>
            <person name="Meincke L."/>
            <person name="Brettin T."/>
            <person name="Detter J.C."/>
            <person name="Han C."/>
            <person name="Tapia R."/>
            <person name="Kuske C.R."/>
            <person name="Schmutz J."/>
            <person name="Larimer F."/>
            <person name="Land M."/>
            <person name="Hauser L."/>
            <person name="Kyrpides N."/>
            <person name="Mikhailova N."/>
            <person name="Sung Y."/>
            <person name="Fletcher K.E."/>
            <person name="Ritalahti K.M."/>
            <person name="Loeffler F.E."/>
            <person name="Richardson P."/>
        </authorList>
    </citation>
    <scope>NUCLEOTIDE SEQUENCE [LARGE SCALE GENOMIC DNA]</scope>
    <source>
        <strain evidence="6">ATCC BAA-1151 / DSM 17278 / SZ</strain>
    </source>
</reference>
<dbReference type="InterPro" id="IPR036388">
    <property type="entry name" value="WH-like_DNA-bd_sf"/>
</dbReference>
<feature type="domain" description="HTH marR-type" evidence="4">
    <location>
        <begin position="6"/>
        <end position="138"/>
    </location>
</feature>
<dbReference type="GO" id="GO:0003700">
    <property type="term" value="F:DNA-binding transcription factor activity"/>
    <property type="evidence" value="ECO:0007669"/>
    <property type="project" value="InterPro"/>
</dbReference>
<dbReference type="EMBL" id="CP001089">
    <property type="protein sequence ID" value="ACD96599.1"/>
    <property type="molecule type" value="Genomic_DNA"/>
</dbReference>
<evidence type="ECO:0000256" key="1">
    <source>
        <dbReference type="ARBA" id="ARBA00023015"/>
    </source>
</evidence>
<dbReference type="STRING" id="398767.Glov_2891"/>
<gene>
    <name evidence="5" type="ordered locus">Glov_2891</name>
</gene>
<dbReference type="RefSeq" id="WP_012470924.1">
    <property type="nucleotide sequence ID" value="NC_010814.1"/>
</dbReference>
<keyword evidence="2" id="KW-0238">DNA-binding</keyword>
<dbReference type="Proteomes" id="UP000002420">
    <property type="component" value="Chromosome"/>
</dbReference>
<dbReference type="PANTHER" id="PTHR33164">
    <property type="entry name" value="TRANSCRIPTIONAL REGULATOR, MARR FAMILY"/>
    <property type="match status" value="1"/>
</dbReference>
<keyword evidence="6" id="KW-1185">Reference proteome</keyword>
<evidence type="ECO:0000256" key="2">
    <source>
        <dbReference type="ARBA" id="ARBA00023125"/>
    </source>
</evidence>
<name>B3E826_TRIL1</name>
<dbReference type="PRINTS" id="PR00598">
    <property type="entry name" value="HTHMARR"/>
</dbReference>
<keyword evidence="3" id="KW-0804">Transcription</keyword>
<evidence type="ECO:0000256" key="3">
    <source>
        <dbReference type="ARBA" id="ARBA00023163"/>
    </source>
</evidence>
<dbReference type="OrthoDB" id="195851at2"/>
<dbReference type="HOGENOM" id="CLU_083287_18_6_7"/>
<dbReference type="PANTHER" id="PTHR33164:SF64">
    <property type="entry name" value="TRANSCRIPTIONAL REGULATOR SLYA"/>
    <property type="match status" value="1"/>
</dbReference>
<dbReference type="GO" id="GO:0006950">
    <property type="term" value="P:response to stress"/>
    <property type="evidence" value="ECO:0007669"/>
    <property type="project" value="TreeGrafter"/>
</dbReference>
<proteinExistence type="predicted"/>
<evidence type="ECO:0000313" key="5">
    <source>
        <dbReference type="EMBL" id="ACD96599.1"/>
    </source>
</evidence>
<dbReference type="InterPro" id="IPR000835">
    <property type="entry name" value="HTH_MarR-typ"/>
</dbReference>
<protein>
    <submittedName>
        <fullName evidence="5">Transcriptional regulator, MarR family</fullName>
    </submittedName>
</protein>
<dbReference type="PROSITE" id="PS50995">
    <property type="entry name" value="HTH_MARR_2"/>
    <property type="match status" value="1"/>
</dbReference>
<dbReference type="KEGG" id="glo:Glov_2891"/>
<evidence type="ECO:0000313" key="6">
    <source>
        <dbReference type="Proteomes" id="UP000002420"/>
    </source>
</evidence>
<dbReference type="Gene3D" id="1.10.10.10">
    <property type="entry name" value="Winged helix-like DNA-binding domain superfamily/Winged helix DNA-binding domain"/>
    <property type="match status" value="1"/>
</dbReference>
<dbReference type="Pfam" id="PF12802">
    <property type="entry name" value="MarR_2"/>
    <property type="match status" value="1"/>
</dbReference>
<dbReference type="AlphaFoldDB" id="B3E826"/>
<evidence type="ECO:0000259" key="4">
    <source>
        <dbReference type="PROSITE" id="PS50995"/>
    </source>
</evidence>
<dbReference type="GO" id="GO:0003677">
    <property type="term" value="F:DNA binding"/>
    <property type="evidence" value="ECO:0007669"/>
    <property type="project" value="UniProtKB-KW"/>
</dbReference>
<accession>B3E826</accession>
<dbReference type="SUPFAM" id="SSF46785">
    <property type="entry name" value="Winged helix' DNA-binding domain"/>
    <property type="match status" value="1"/>
</dbReference>